<feature type="region of interest" description="Disordered" evidence="1">
    <location>
        <begin position="777"/>
        <end position="799"/>
    </location>
</feature>
<name>A0A1X0NRB8_9TRYP</name>
<dbReference type="EMBL" id="NBCO01000023">
    <property type="protein sequence ID" value="ORC87256.1"/>
    <property type="molecule type" value="Genomic_DNA"/>
</dbReference>
<evidence type="ECO:0000313" key="2">
    <source>
        <dbReference type="EMBL" id="ORC87256.1"/>
    </source>
</evidence>
<evidence type="ECO:0000256" key="1">
    <source>
        <dbReference type="SAM" id="MobiDB-lite"/>
    </source>
</evidence>
<accession>A0A1X0NRB8</accession>
<feature type="compositionally biased region" description="Basic residues" evidence="1">
    <location>
        <begin position="1"/>
        <end position="13"/>
    </location>
</feature>
<feature type="region of interest" description="Disordered" evidence="1">
    <location>
        <begin position="1"/>
        <end position="73"/>
    </location>
</feature>
<dbReference type="OrthoDB" id="241839at2759"/>
<feature type="region of interest" description="Disordered" evidence="1">
    <location>
        <begin position="292"/>
        <end position="311"/>
    </location>
</feature>
<gene>
    <name evidence="2" type="ORF">TM35_000232270</name>
</gene>
<sequence length="799" mass="90980">MPSRNHSTKHKTLKNQQSGQKDMVTGSSPPYAEIASPYLPSLQTHHGCGDKSTNGRTNEMGKEKQNSNLMKSRNTSTLTMESFLSPHELCFNIPSGINSFSHQFSILNSNNFYEYGFFDYGDYDTKKTDTVDTKHSITREPCDDSTWGSQPETPTDLLLSYSHSLSEFNRTPYDEPTNQSDKGDDVNIQTPLQKTISIIDYSEIYGEFGMSSTCITEVFSEPVPPPTTTGAPLTLHKYKKVEEPQFDDNDGQKTVIPQILVSEPPLRRSRGTSFSRGISTRKVTWIEPLPELKSSAPSLPKPQKKNVSQPIVSSKVPQTLPNVSDGKKKKNNFKMRRFRRYGICIETSSRSRNNRNVEFRLKLVTLILSRGNVEKEKEEEEEEEKEILRGNDDEMESLLESSVASSTVTVIHQGELQNGCLVELKADYDFDEVITSTKITRSITLTRLLQLTHCGIPTFMPITYALGCHSMATRLCRNVLRELVRRFRDGTKLDKTTCNVWISLCAVMSPSFAVDLLRHSRNHDDVVSLRNGFIAFCGPFFMDMIWMEVTSEVYFLNLEDIILREQLHKPDGLIIGTLLAREYSPGNQNKGSMETLLLPSFTFSLTSNPTVFPTISEAKASPLQFFLMSAFNEKVTTHVTCVTDNSATSYQYFEHAMNIPQTINKPLYIYDINRQFKRANKYLKGKNLSDTKDLEKSSASFSSFMKAYKSAKSMLMNPEMIPMNCMKSIFTSPLLEKPDVHKEERTLHRKRLVEVKSSHDHILETEMRLIRGKMSQHKFYKEEKRSHKLPPLVQSRSQK</sequence>
<dbReference type="RefSeq" id="XP_028881322.1">
    <property type="nucleotide sequence ID" value="XM_029027467.1"/>
</dbReference>
<keyword evidence="3" id="KW-1185">Reference proteome</keyword>
<dbReference type="AlphaFoldDB" id="A0A1X0NRB8"/>
<feature type="region of interest" description="Disordered" evidence="1">
    <location>
        <begin position="168"/>
        <end position="187"/>
    </location>
</feature>
<comment type="caution">
    <text evidence="2">The sequence shown here is derived from an EMBL/GenBank/DDBJ whole genome shotgun (WGS) entry which is preliminary data.</text>
</comment>
<organism evidence="2 3">
    <name type="scientific">Trypanosoma theileri</name>
    <dbReference type="NCBI Taxonomy" id="67003"/>
    <lineage>
        <taxon>Eukaryota</taxon>
        <taxon>Discoba</taxon>
        <taxon>Euglenozoa</taxon>
        <taxon>Kinetoplastea</taxon>
        <taxon>Metakinetoplastina</taxon>
        <taxon>Trypanosomatida</taxon>
        <taxon>Trypanosomatidae</taxon>
        <taxon>Trypanosoma</taxon>
    </lineage>
</organism>
<proteinExistence type="predicted"/>
<dbReference type="GeneID" id="39987247"/>
<protein>
    <submittedName>
        <fullName evidence="2">Uncharacterized protein</fullName>
    </submittedName>
</protein>
<dbReference type="VEuPathDB" id="TriTrypDB:TM35_000232270"/>
<reference evidence="2 3" key="1">
    <citation type="submission" date="2017-03" db="EMBL/GenBank/DDBJ databases">
        <title>An alternative strategy for trypanosome survival in the mammalian bloodstream revealed through genome and transcriptome analysis of the ubiquitous bovine parasite Trypanosoma (Megatrypanum) theileri.</title>
        <authorList>
            <person name="Kelly S."/>
            <person name="Ivens A."/>
            <person name="Mott A."/>
            <person name="O'Neill E."/>
            <person name="Emms D."/>
            <person name="Macleod O."/>
            <person name="Voorheis P."/>
            <person name="Matthews J."/>
            <person name="Matthews K."/>
            <person name="Carrington M."/>
        </authorList>
    </citation>
    <scope>NUCLEOTIDE SEQUENCE [LARGE SCALE GENOMIC DNA]</scope>
    <source>
        <strain evidence="2">Edinburgh</strain>
    </source>
</reference>
<evidence type="ECO:0000313" key="3">
    <source>
        <dbReference type="Proteomes" id="UP000192257"/>
    </source>
</evidence>
<dbReference type="Proteomes" id="UP000192257">
    <property type="component" value="Unassembled WGS sequence"/>
</dbReference>
<feature type="compositionally biased region" description="Polar residues" evidence="1">
    <location>
        <begin position="14"/>
        <end position="28"/>
    </location>
</feature>